<dbReference type="Proteomes" id="UP000197468">
    <property type="component" value="Unassembled WGS sequence"/>
</dbReference>
<keyword evidence="2" id="KW-0472">Membrane</keyword>
<feature type="region of interest" description="Disordered" evidence="1">
    <location>
        <begin position="23"/>
        <end position="42"/>
    </location>
</feature>
<protein>
    <submittedName>
        <fullName evidence="3">Uncharacterized protein</fullName>
    </submittedName>
</protein>
<evidence type="ECO:0000313" key="4">
    <source>
        <dbReference type="Proteomes" id="UP000197468"/>
    </source>
</evidence>
<dbReference type="AlphaFoldDB" id="A0A246IUE2"/>
<dbReference type="RefSeq" id="WP_088388153.1">
    <property type="nucleotide sequence ID" value="NZ_NIOF01000019.1"/>
</dbReference>
<evidence type="ECO:0000256" key="1">
    <source>
        <dbReference type="SAM" id="MobiDB-lite"/>
    </source>
</evidence>
<name>A0A246IUE2_9BURK</name>
<dbReference type="EMBL" id="NIOF01000019">
    <property type="protein sequence ID" value="OWQ83840.1"/>
    <property type="molecule type" value="Genomic_DNA"/>
</dbReference>
<keyword evidence="2" id="KW-0812">Transmembrane</keyword>
<organism evidence="3 4">
    <name type="scientific">Roseateles aquatilis</name>
    <dbReference type="NCBI Taxonomy" id="431061"/>
    <lineage>
        <taxon>Bacteria</taxon>
        <taxon>Pseudomonadati</taxon>
        <taxon>Pseudomonadota</taxon>
        <taxon>Betaproteobacteria</taxon>
        <taxon>Burkholderiales</taxon>
        <taxon>Sphaerotilaceae</taxon>
        <taxon>Roseateles</taxon>
    </lineage>
</organism>
<evidence type="ECO:0000256" key="2">
    <source>
        <dbReference type="SAM" id="Phobius"/>
    </source>
</evidence>
<feature type="transmembrane region" description="Helical" evidence="2">
    <location>
        <begin position="102"/>
        <end position="121"/>
    </location>
</feature>
<feature type="region of interest" description="Disordered" evidence="1">
    <location>
        <begin position="57"/>
        <end position="81"/>
    </location>
</feature>
<keyword evidence="2" id="KW-1133">Transmembrane helix</keyword>
<comment type="caution">
    <text evidence="3">The sequence shown here is derived from an EMBL/GenBank/DDBJ whole genome shotgun (WGS) entry which is preliminary data.</text>
</comment>
<feature type="compositionally biased region" description="Gly residues" evidence="1">
    <location>
        <begin position="60"/>
        <end position="76"/>
    </location>
</feature>
<gene>
    <name evidence="3" type="ORF">CDN99_25580</name>
</gene>
<proteinExistence type="predicted"/>
<accession>A0A246IUE2</accession>
<reference evidence="3 4" key="1">
    <citation type="journal article" date="2008" name="Int. J. Syst. Evol. Microbiol.">
        <title>Description of Roseateles aquatilis sp. nov. and Roseateles terrae sp. nov., in the class Betaproteobacteria, and emended description of the genus Roseateles.</title>
        <authorList>
            <person name="Gomila M."/>
            <person name="Bowien B."/>
            <person name="Falsen E."/>
            <person name="Moore E.R."/>
            <person name="Lalucat J."/>
        </authorList>
    </citation>
    <scope>NUCLEOTIDE SEQUENCE [LARGE SCALE GENOMIC DNA]</scope>
    <source>
        <strain evidence="3 4">CCUG 48205</strain>
    </source>
</reference>
<sequence length="122" mass="11313">MPATPDPFGAFFGSMGAGIGNGLGAAIGGQPSGPTLSGGNVDARSFMDGSGWTVATGGAKATGGQSGGGSQGGATGGLSVPGNPASSTLGPLFGDAGGFSQAGMSPLMLLALGGLVLWAALR</sequence>
<keyword evidence="4" id="KW-1185">Reference proteome</keyword>
<evidence type="ECO:0000313" key="3">
    <source>
        <dbReference type="EMBL" id="OWQ83840.1"/>
    </source>
</evidence>